<comment type="caution">
    <text evidence="2">The sequence shown here is derived from an EMBL/GenBank/DDBJ whole genome shotgun (WGS) entry which is preliminary data.</text>
</comment>
<gene>
    <name evidence="2" type="ORF">GRX03_05095</name>
</gene>
<reference evidence="2 3" key="1">
    <citation type="submission" date="2019-12" db="EMBL/GenBank/DDBJ databases">
        <title>Isolation and characterization of three novel carbon monoxide-oxidizing members of Halobacteria from salione crusts and soils.</title>
        <authorList>
            <person name="Myers M.R."/>
            <person name="King G.M."/>
        </authorList>
    </citation>
    <scope>NUCLEOTIDE SEQUENCE [LARGE SCALE GENOMIC DNA]</scope>
    <source>
        <strain evidence="2 3">WSH3</strain>
    </source>
</reference>
<dbReference type="OrthoDB" id="194677at2157"/>
<dbReference type="AlphaFoldDB" id="A0A6B0SZ99"/>
<feature type="domain" description="N-acetyltransferase" evidence="1">
    <location>
        <begin position="1"/>
        <end position="127"/>
    </location>
</feature>
<evidence type="ECO:0000259" key="1">
    <source>
        <dbReference type="PROSITE" id="PS51186"/>
    </source>
</evidence>
<dbReference type="SUPFAM" id="SSF55729">
    <property type="entry name" value="Acyl-CoA N-acyltransferases (Nat)"/>
    <property type="match status" value="1"/>
</dbReference>
<name>A0A6B0SZ99_9EURY</name>
<evidence type="ECO:0000313" key="3">
    <source>
        <dbReference type="Proteomes" id="UP000466535"/>
    </source>
</evidence>
<keyword evidence="2" id="KW-0808">Transferase</keyword>
<dbReference type="PROSITE" id="PS51186">
    <property type="entry name" value="GNAT"/>
    <property type="match status" value="1"/>
</dbReference>
<proteinExistence type="predicted"/>
<sequence length="127" mass="13499">MRVREAAPPEYTELLSILDAAALRTDSDRIRAAIDRGAVLVALPDRPDGTDAPILGTLVLDGATIRAIAVRPGRRGQGVGRALVAHAQQSSQRLIAECDPGVRPFWEAVGFTITDESGGRLTGEWTA</sequence>
<dbReference type="InterPro" id="IPR000182">
    <property type="entry name" value="GNAT_dom"/>
</dbReference>
<dbReference type="InterPro" id="IPR016181">
    <property type="entry name" value="Acyl_CoA_acyltransferase"/>
</dbReference>
<dbReference type="Proteomes" id="UP000466535">
    <property type="component" value="Unassembled WGS sequence"/>
</dbReference>
<dbReference type="Pfam" id="PF13508">
    <property type="entry name" value="Acetyltransf_7"/>
    <property type="match status" value="1"/>
</dbReference>
<dbReference type="EMBL" id="WUUT01000001">
    <property type="protein sequence ID" value="MXR50984.1"/>
    <property type="molecule type" value="Genomic_DNA"/>
</dbReference>
<keyword evidence="3" id="KW-1185">Reference proteome</keyword>
<dbReference type="RefSeq" id="WP_159763065.1">
    <property type="nucleotide sequence ID" value="NZ_WUUT01000001.1"/>
</dbReference>
<dbReference type="GO" id="GO:0016747">
    <property type="term" value="F:acyltransferase activity, transferring groups other than amino-acyl groups"/>
    <property type="evidence" value="ECO:0007669"/>
    <property type="project" value="InterPro"/>
</dbReference>
<dbReference type="CDD" id="cd04301">
    <property type="entry name" value="NAT_SF"/>
    <property type="match status" value="1"/>
</dbReference>
<organism evidence="2 3">
    <name type="scientific">Halovenus carboxidivorans</name>
    <dbReference type="NCBI Taxonomy" id="2692199"/>
    <lineage>
        <taxon>Archaea</taxon>
        <taxon>Methanobacteriati</taxon>
        <taxon>Methanobacteriota</taxon>
        <taxon>Stenosarchaea group</taxon>
        <taxon>Halobacteria</taxon>
        <taxon>Halobacteriales</taxon>
        <taxon>Haloarculaceae</taxon>
        <taxon>Halovenus</taxon>
    </lineage>
</organism>
<accession>A0A6B0SZ99</accession>
<dbReference type="Gene3D" id="3.40.630.30">
    <property type="match status" value="1"/>
</dbReference>
<evidence type="ECO:0000313" key="2">
    <source>
        <dbReference type="EMBL" id="MXR50984.1"/>
    </source>
</evidence>
<protein>
    <submittedName>
        <fullName evidence="2">GNAT family N-acetyltransferase</fullName>
    </submittedName>
</protein>